<keyword evidence="2" id="KW-0732">Signal</keyword>
<keyword evidence="4" id="KW-1185">Reference proteome</keyword>
<protein>
    <recommendedName>
        <fullName evidence="5">Argininosuccinate lyase</fullName>
    </recommendedName>
</protein>
<feature type="chain" id="PRO_5040923960" description="Argininosuccinate lyase" evidence="2">
    <location>
        <begin position="23"/>
        <end position="63"/>
    </location>
</feature>
<dbReference type="AlphaFoldDB" id="A0A9W6J3Z9"/>
<reference evidence="3" key="1">
    <citation type="journal article" date="2014" name="Int. J. Syst. Evol. Microbiol.">
        <title>Complete genome sequence of Corynebacterium casei LMG S-19264T (=DSM 44701T), isolated from a smear-ripened cheese.</title>
        <authorList>
            <consortium name="US DOE Joint Genome Institute (JGI-PGF)"/>
            <person name="Walter F."/>
            <person name="Albersmeier A."/>
            <person name="Kalinowski J."/>
            <person name="Ruckert C."/>
        </authorList>
    </citation>
    <scope>NUCLEOTIDE SEQUENCE</scope>
    <source>
        <strain evidence="3">VKM B-2347</strain>
    </source>
</reference>
<dbReference type="EMBL" id="BSFI01000008">
    <property type="protein sequence ID" value="GLK68873.1"/>
    <property type="molecule type" value="Genomic_DNA"/>
</dbReference>
<evidence type="ECO:0000313" key="4">
    <source>
        <dbReference type="Proteomes" id="UP001143372"/>
    </source>
</evidence>
<name>A0A9W6J3Z9_9HYPH</name>
<gene>
    <name evidence="3" type="ORF">GCM10008179_25110</name>
</gene>
<evidence type="ECO:0000313" key="3">
    <source>
        <dbReference type="EMBL" id="GLK68873.1"/>
    </source>
</evidence>
<evidence type="ECO:0000256" key="1">
    <source>
        <dbReference type="SAM" id="MobiDB-lite"/>
    </source>
</evidence>
<evidence type="ECO:0008006" key="5">
    <source>
        <dbReference type="Google" id="ProtNLM"/>
    </source>
</evidence>
<feature type="signal peptide" evidence="2">
    <location>
        <begin position="1"/>
        <end position="22"/>
    </location>
</feature>
<dbReference type="Proteomes" id="UP001143372">
    <property type="component" value="Unassembled WGS sequence"/>
</dbReference>
<proteinExistence type="predicted"/>
<dbReference type="RefSeq" id="WP_271169088.1">
    <property type="nucleotide sequence ID" value="NZ_BSFI01000008.1"/>
</dbReference>
<sequence>MPSRAVALASLFVLALCLGACGKKGDPEYPQGTQVETVTKPDGTTAKRPKKSTRPFVLDGLLN</sequence>
<comment type="caution">
    <text evidence="3">The sequence shown here is derived from an EMBL/GenBank/DDBJ whole genome shotgun (WGS) entry which is preliminary data.</text>
</comment>
<feature type="region of interest" description="Disordered" evidence="1">
    <location>
        <begin position="24"/>
        <end position="63"/>
    </location>
</feature>
<reference evidence="3" key="2">
    <citation type="submission" date="2023-01" db="EMBL/GenBank/DDBJ databases">
        <authorList>
            <person name="Sun Q."/>
            <person name="Evtushenko L."/>
        </authorList>
    </citation>
    <scope>NUCLEOTIDE SEQUENCE</scope>
    <source>
        <strain evidence="3">VKM B-2347</strain>
    </source>
</reference>
<accession>A0A9W6J3Z9</accession>
<organism evidence="3 4">
    <name type="scientific">Hansschlegelia plantiphila</name>
    <dbReference type="NCBI Taxonomy" id="374655"/>
    <lineage>
        <taxon>Bacteria</taxon>
        <taxon>Pseudomonadati</taxon>
        <taxon>Pseudomonadota</taxon>
        <taxon>Alphaproteobacteria</taxon>
        <taxon>Hyphomicrobiales</taxon>
        <taxon>Methylopilaceae</taxon>
        <taxon>Hansschlegelia</taxon>
    </lineage>
</organism>
<evidence type="ECO:0000256" key="2">
    <source>
        <dbReference type="SAM" id="SignalP"/>
    </source>
</evidence>